<proteinExistence type="predicted"/>
<reference evidence="1 2" key="1">
    <citation type="submission" date="2023-08" db="EMBL/GenBank/DDBJ databases">
        <title>Black Yeasts Isolated from many extreme environments.</title>
        <authorList>
            <person name="Coleine C."/>
            <person name="Stajich J.E."/>
            <person name="Selbmann L."/>
        </authorList>
    </citation>
    <scope>NUCLEOTIDE SEQUENCE [LARGE SCALE GENOMIC DNA]</scope>
    <source>
        <strain evidence="1 2">CCFEE 5792</strain>
    </source>
</reference>
<keyword evidence="2" id="KW-1185">Reference proteome</keyword>
<organism evidence="1 2">
    <name type="scientific">Exophiala bonariae</name>
    <dbReference type="NCBI Taxonomy" id="1690606"/>
    <lineage>
        <taxon>Eukaryota</taxon>
        <taxon>Fungi</taxon>
        <taxon>Dikarya</taxon>
        <taxon>Ascomycota</taxon>
        <taxon>Pezizomycotina</taxon>
        <taxon>Eurotiomycetes</taxon>
        <taxon>Chaetothyriomycetidae</taxon>
        <taxon>Chaetothyriales</taxon>
        <taxon>Herpotrichiellaceae</taxon>
        <taxon>Exophiala</taxon>
    </lineage>
</organism>
<name>A0AAV9NJA7_9EURO</name>
<evidence type="ECO:0000313" key="2">
    <source>
        <dbReference type="Proteomes" id="UP001358417"/>
    </source>
</evidence>
<accession>A0AAV9NJA7</accession>
<evidence type="ECO:0000313" key="1">
    <source>
        <dbReference type="EMBL" id="KAK5056197.1"/>
    </source>
</evidence>
<dbReference type="EMBL" id="JAVRRD010000008">
    <property type="protein sequence ID" value="KAK5056197.1"/>
    <property type="molecule type" value="Genomic_DNA"/>
</dbReference>
<sequence>MPGLPLQLRKDVRDGYEGSDTPVQKSFKKLSEVVGYPVSCEPEWQMLWQELESIYTDKTTFVPTIARVIETWCHALVLRLEDDKHEDWTEAFLEKLEAVRMLKILIHVANEPRPKTTWSLTKPAFMIILPNKSAFHAASSGSGFQTDFENLFDDSKPSVSSTKVEESFSRDDEWSNIESVADSRSVQIRTVEEPDVPDILPSLHTLPRPDLLFTATTPYLMQISYNGANGVTIFGSHEPSLRLLSEYLQRWIKIDPQDVRKIPYLRIKLHESIFGMGLYHDRLTLEPFDHHQRNSVINVALIQSFIEGVLGYQPVSEHGGSGTREFKRTKPFRP</sequence>
<dbReference type="AlphaFoldDB" id="A0AAV9NJA7"/>
<dbReference type="RefSeq" id="XP_064708167.1">
    <property type="nucleotide sequence ID" value="XM_064856267.1"/>
</dbReference>
<comment type="caution">
    <text evidence="1">The sequence shown here is derived from an EMBL/GenBank/DDBJ whole genome shotgun (WGS) entry which is preliminary data.</text>
</comment>
<dbReference type="Proteomes" id="UP001358417">
    <property type="component" value="Unassembled WGS sequence"/>
</dbReference>
<gene>
    <name evidence="1" type="ORF">LTR84_012750</name>
</gene>
<evidence type="ECO:0008006" key="3">
    <source>
        <dbReference type="Google" id="ProtNLM"/>
    </source>
</evidence>
<dbReference type="GeneID" id="89980892"/>
<protein>
    <recommendedName>
        <fullName evidence="3">HNH nuclease domain-containing protein</fullName>
    </recommendedName>
</protein>